<organism evidence="2 3">
    <name type="scientific">Pseudanabaena cinerea FACHB-1277</name>
    <dbReference type="NCBI Taxonomy" id="2949581"/>
    <lineage>
        <taxon>Bacteria</taxon>
        <taxon>Bacillati</taxon>
        <taxon>Cyanobacteriota</taxon>
        <taxon>Cyanophyceae</taxon>
        <taxon>Pseudanabaenales</taxon>
        <taxon>Pseudanabaenaceae</taxon>
        <taxon>Pseudanabaena</taxon>
        <taxon>Pseudanabaena cinerea</taxon>
    </lineage>
</organism>
<dbReference type="AlphaFoldDB" id="A0A926UWW2"/>
<sequence>MKSLVKVFVTFLLAITIAFGGFSGNAHAQVGANTNVSIDPYKTVDQILGLITTTQQFQIVVANQTGETLNRVGAYNSLSNWPLGDVPASTAQYRDWKEYGAGYLGASQVCAK</sequence>
<comment type="caution">
    <text evidence="2">The sequence shown here is derived from an EMBL/GenBank/DDBJ whole genome shotgun (WGS) entry which is preliminary data.</text>
</comment>
<evidence type="ECO:0000313" key="2">
    <source>
        <dbReference type="EMBL" id="MBD2152726.1"/>
    </source>
</evidence>
<accession>A0A926UWW2</accession>
<proteinExistence type="predicted"/>
<dbReference type="Proteomes" id="UP000631421">
    <property type="component" value="Unassembled WGS sequence"/>
</dbReference>
<protein>
    <submittedName>
        <fullName evidence="2">Uncharacterized protein</fullName>
    </submittedName>
</protein>
<name>A0A926UWW2_9CYAN</name>
<keyword evidence="3" id="KW-1185">Reference proteome</keyword>
<dbReference type="RefSeq" id="WP_190353187.1">
    <property type="nucleotide sequence ID" value="NZ_JACJPY010000139.1"/>
</dbReference>
<feature type="signal peptide" evidence="1">
    <location>
        <begin position="1"/>
        <end position="28"/>
    </location>
</feature>
<reference evidence="2" key="2">
    <citation type="submission" date="2020-08" db="EMBL/GenBank/DDBJ databases">
        <authorList>
            <person name="Chen M."/>
            <person name="Teng W."/>
            <person name="Zhao L."/>
            <person name="Hu C."/>
            <person name="Zhou Y."/>
            <person name="Han B."/>
            <person name="Song L."/>
            <person name="Shu W."/>
        </authorList>
    </citation>
    <scope>NUCLEOTIDE SEQUENCE</scope>
    <source>
        <strain evidence="2">FACHB-1277</strain>
    </source>
</reference>
<feature type="chain" id="PRO_5036726927" evidence="1">
    <location>
        <begin position="29"/>
        <end position="112"/>
    </location>
</feature>
<reference evidence="2" key="1">
    <citation type="journal article" date="2015" name="ISME J.">
        <title>Draft Genome Sequence of Streptomyces incarnatus NRRL8089, which Produces the Nucleoside Antibiotic Sinefungin.</title>
        <authorList>
            <person name="Oshima K."/>
            <person name="Hattori M."/>
            <person name="Shimizu H."/>
            <person name="Fukuda K."/>
            <person name="Nemoto M."/>
            <person name="Inagaki K."/>
            <person name="Tamura T."/>
        </authorList>
    </citation>
    <scope>NUCLEOTIDE SEQUENCE</scope>
    <source>
        <strain evidence="2">FACHB-1277</strain>
    </source>
</reference>
<keyword evidence="1" id="KW-0732">Signal</keyword>
<gene>
    <name evidence="2" type="ORF">H6F44_21765</name>
</gene>
<evidence type="ECO:0000256" key="1">
    <source>
        <dbReference type="SAM" id="SignalP"/>
    </source>
</evidence>
<dbReference type="EMBL" id="JACJPY010000139">
    <property type="protein sequence ID" value="MBD2152726.1"/>
    <property type="molecule type" value="Genomic_DNA"/>
</dbReference>
<evidence type="ECO:0000313" key="3">
    <source>
        <dbReference type="Proteomes" id="UP000631421"/>
    </source>
</evidence>